<evidence type="ECO:0000256" key="1">
    <source>
        <dbReference type="ARBA" id="ARBA00008887"/>
    </source>
</evidence>
<dbReference type="GO" id="GO:0005858">
    <property type="term" value="C:axonemal dynein complex"/>
    <property type="evidence" value="ECO:0007669"/>
    <property type="project" value="TreeGrafter"/>
</dbReference>
<gene>
    <name evidence="2" type="primary">LOC114345235</name>
</gene>
<dbReference type="InParanoid" id="A0A6P7H2C1"/>
<feature type="non-terminal residue" evidence="2">
    <location>
        <position position="1"/>
    </location>
</feature>
<dbReference type="PANTHER" id="PTHR46532">
    <property type="entry name" value="MALE FERTILITY FACTOR KL5"/>
    <property type="match status" value="1"/>
</dbReference>
<reference evidence="2" key="1">
    <citation type="submission" date="2025-08" db="UniProtKB">
        <authorList>
            <consortium name="RefSeq"/>
        </authorList>
    </citation>
    <scope>IDENTIFICATION</scope>
    <source>
        <tissue evidence="2">Whole insect</tissue>
    </source>
</reference>
<dbReference type="InterPro" id="IPR026983">
    <property type="entry name" value="DHC"/>
</dbReference>
<dbReference type="AlphaFoldDB" id="A0A6P7H2C1"/>
<dbReference type="GO" id="GO:0045505">
    <property type="term" value="F:dynein intermediate chain binding"/>
    <property type="evidence" value="ECO:0007669"/>
    <property type="project" value="InterPro"/>
</dbReference>
<sequence>RELELKSYSIERCVIELINKFLNAVDEPRFQQNKYNWLDTERLYRATGSATNIMIGEDAAFKEIDRSVTKELSSIHDDCMDMFTYFNMKLVDALIKSTKYSLEQVKERATSLGELRPLMTTSMILQIPFNTVNPSLEQISNYFSQVLTVVLDTHKFVQMWGQEVKKKSAMKGAKGNNKYLEYKYLWAEDRDQQIQEYCNENPLIVEISEKFKEYDARADAIKQLPEKHDIGALQVLMDQYKMALLVESEAWKHTLGKKLCDNYREKLNAMVDFIKAQEKILNKPINDLDDCRIAMACLEVIRQNFIEMDMDLGLIEEAFATFNRFHIYVSKEDTERVESLRFNFQNMINHPQ</sequence>
<comment type="similarity">
    <text evidence="1">Belongs to the dynein heavy chain family.</text>
</comment>
<dbReference type="GO" id="GO:0051959">
    <property type="term" value="F:dynein light intermediate chain binding"/>
    <property type="evidence" value="ECO:0007669"/>
    <property type="project" value="InterPro"/>
</dbReference>
<protein>
    <submittedName>
        <fullName evidence="2">Dynein heavy chain 5, axonemal-like</fullName>
    </submittedName>
</protein>
<accession>A0A6P7H2C1</accession>
<proteinExistence type="inferred from homology"/>
<dbReference type="GO" id="GO:0007018">
    <property type="term" value="P:microtubule-based movement"/>
    <property type="evidence" value="ECO:0007669"/>
    <property type="project" value="InterPro"/>
</dbReference>
<dbReference type="RefSeq" id="XP_028151858.1">
    <property type="nucleotide sequence ID" value="XM_028296057.1"/>
</dbReference>
<evidence type="ECO:0000313" key="2">
    <source>
        <dbReference type="RefSeq" id="XP_028151858.1"/>
    </source>
</evidence>
<name>A0A6P7H2C1_DIAVI</name>
<organism evidence="2">
    <name type="scientific">Diabrotica virgifera virgifera</name>
    <name type="common">western corn rootworm</name>
    <dbReference type="NCBI Taxonomy" id="50390"/>
    <lineage>
        <taxon>Eukaryota</taxon>
        <taxon>Metazoa</taxon>
        <taxon>Ecdysozoa</taxon>
        <taxon>Arthropoda</taxon>
        <taxon>Hexapoda</taxon>
        <taxon>Insecta</taxon>
        <taxon>Pterygota</taxon>
        <taxon>Neoptera</taxon>
        <taxon>Endopterygota</taxon>
        <taxon>Coleoptera</taxon>
        <taxon>Polyphaga</taxon>
        <taxon>Cucujiformia</taxon>
        <taxon>Chrysomeloidea</taxon>
        <taxon>Chrysomelidae</taxon>
        <taxon>Galerucinae</taxon>
        <taxon>Diabroticina</taxon>
        <taxon>Diabroticites</taxon>
        <taxon>Diabrotica</taxon>
    </lineage>
</organism>
<dbReference type="PANTHER" id="PTHR46532:SF4">
    <property type="entry name" value="AAA+ ATPASE DOMAIN-CONTAINING PROTEIN"/>
    <property type="match status" value="1"/>
</dbReference>